<organism evidence="1 2">
    <name type="scientific">Pseudovibrio ascidiaceicola</name>
    <dbReference type="NCBI Taxonomy" id="285279"/>
    <lineage>
        <taxon>Bacteria</taxon>
        <taxon>Pseudomonadati</taxon>
        <taxon>Pseudomonadota</taxon>
        <taxon>Alphaproteobacteria</taxon>
        <taxon>Hyphomicrobiales</taxon>
        <taxon>Stappiaceae</taxon>
        <taxon>Pseudovibrio</taxon>
    </lineage>
</organism>
<keyword evidence="2" id="KW-1185">Reference proteome</keyword>
<evidence type="ECO:0000313" key="1">
    <source>
        <dbReference type="EMBL" id="SFK63828.1"/>
    </source>
</evidence>
<evidence type="ECO:0000313" key="2">
    <source>
        <dbReference type="Proteomes" id="UP000199598"/>
    </source>
</evidence>
<accession>A0A1I4B4N6</accession>
<protein>
    <submittedName>
        <fullName evidence="1">Uncharacterized protein</fullName>
    </submittedName>
</protein>
<dbReference type="Proteomes" id="UP000199598">
    <property type="component" value="Unassembled WGS sequence"/>
</dbReference>
<proteinExistence type="predicted"/>
<sequence length="77" mass="8430">MKLAPAHEICRCPGLYALPNLKLSVHASGKGLAFSKKPARFMNWAGFSHFILQGLQISSLSFPQPVLRGSLFQPYAS</sequence>
<reference evidence="1 2" key="1">
    <citation type="submission" date="2016-10" db="EMBL/GenBank/DDBJ databases">
        <authorList>
            <person name="Varghese N."/>
            <person name="Submissions S."/>
        </authorList>
    </citation>
    <scope>NUCLEOTIDE SEQUENCE [LARGE SCALE GENOMIC DNA]</scope>
    <source>
        <strain evidence="1 2">DSM 16392</strain>
    </source>
</reference>
<gene>
    <name evidence="1" type="ORF">SAMN04488518_107141</name>
</gene>
<comment type="caution">
    <text evidence="1">The sequence shown here is derived from an EMBL/GenBank/DDBJ whole genome shotgun (WGS) entry which is preliminary data.</text>
</comment>
<name>A0A1I4B4N6_9HYPH</name>
<dbReference type="EMBL" id="FOSK01000007">
    <property type="protein sequence ID" value="SFK63828.1"/>
    <property type="molecule type" value="Genomic_DNA"/>
</dbReference>